<comment type="similarity">
    <text evidence="3">Belongs to the HARBI1 family.</text>
</comment>
<dbReference type="PANTHER" id="PTHR22930:SF269">
    <property type="entry name" value="NUCLEASE HARBI1-LIKE PROTEIN"/>
    <property type="match status" value="1"/>
</dbReference>
<evidence type="ECO:0000259" key="8">
    <source>
        <dbReference type="Pfam" id="PF13359"/>
    </source>
</evidence>
<name>A0ABD2VV58_9HYME</name>
<keyword evidence="10" id="KW-1185">Reference proteome</keyword>
<organism evidence="9 10">
    <name type="scientific">Trichogramma kaykai</name>
    <dbReference type="NCBI Taxonomy" id="54128"/>
    <lineage>
        <taxon>Eukaryota</taxon>
        <taxon>Metazoa</taxon>
        <taxon>Ecdysozoa</taxon>
        <taxon>Arthropoda</taxon>
        <taxon>Hexapoda</taxon>
        <taxon>Insecta</taxon>
        <taxon>Pterygota</taxon>
        <taxon>Neoptera</taxon>
        <taxon>Endopterygota</taxon>
        <taxon>Hymenoptera</taxon>
        <taxon>Apocrita</taxon>
        <taxon>Proctotrupomorpha</taxon>
        <taxon>Chalcidoidea</taxon>
        <taxon>Trichogrammatidae</taxon>
        <taxon>Trichogramma</taxon>
    </lineage>
</organism>
<dbReference type="AlphaFoldDB" id="A0ABD2VV58"/>
<dbReference type="GO" id="GO:0016787">
    <property type="term" value="F:hydrolase activity"/>
    <property type="evidence" value="ECO:0007669"/>
    <property type="project" value="UniProtKB-KW"/>
</dbReference>
<dbReference type="InterPro" id="IPR045249">
    <property type="entry name" value="HARBI1-like"/>
</dbReference>
<sequence>MELIHQNLNQLNMIWNLYCNWLRNAEENQEVLRRWWAKPHIKFNYLHGYGAFRTVYHYYKMHDEEEFYSFCRLTIRQFNCLYEMVAPNLLKHICLHFDLSMLMLLDILIYSYLAAADSVNKNSAFYNLGKSTLYAVIPEVCSVISSVVGPKFLRTPSTEDFRRIAQEYEEQLHFPHCIGAIDAKHFEIKKPEHSGSLFFNYKNFFNISLMAVCDVHRRFTMVNLGDYGSANDAGNFANGDIGSSLENGEIRLPMPEPLQNSNAVCPFYLIGDGGFPLKSYLMKPYLRTNNMSIPQKIFNYRLSHARQVIECAFGELSKTWEVNMKKLEWKLSNCELIILATLCLHNYKITMDLREKRGYKYHWIDAPEEFVENEQHNAIAPPINVNEIHLRQELSQYLISPAGSVPWQWTKI</sequence>
<proteinExistence type="inferred from homology"/>
<protein>
    <recommendedName>
        <fullName evidence="8">DDE Tnp4 domain-containing protein</fullName>
    </recommendedName>
</protein>
<gene>
    <name evidence="9" type="ORF">TKK_019868</name>
</gene>
<evidence type="ECO:0000256" key="6">
    <source>
        <dbReference type="ARBA" id="ARBA00022801"/>
    </source>
</evidence>
<evidence type="ECO:0000256" key="1">
    <source>
        <dbReference type="ARBA" id="ARBA00001968"/>
    </source>
</evidence>
<comment type="caution">
    <text evidence="9">The sequence shown here is derived from an EMBL/GenBank/DDBJ whole genome shotgun (WGS) entry which is preliminary data.</text>
</comment>
<evidence type="ECO:0000256" key="4">
    <source>
        <dbReference type="ARBA" id="ARBA00022722"/>
    </source>
</evidence>
<comment type="cofactor">
    <cofactor evidence="1">
        <name>a divalent metal cation</name>
        <dbReference type="ChEBI" id="CHEBI:60240"/>
    </cofactor>
</comment>
<dbReference type="GO" id="GO:0005634">
    <property type="term" value="C:nucleus"/>
    <property type="evidence" value="ECO:0007669"/>
    <property type="project" value="UniProtKB-SubCell"/>
</dbReference>
<comment type="subcellular location">
    <subcellularLocation>
        <location evidence="2">Nucleus</location>
    </subcellularLocation>
</comment>
<dbReference type="Proteomes" id="UP001627154">
    <property type="component" value="Unassembled WGS sequence"/>
</dbReference>
<reference evidence="9 10" key="1">
    <citation type="journal article" date="2024" name="bioRxiv">
        <title>A reference genome for Trichogramma kaykai: A tiny desert-dwelling parasitoid wasp with competing sex-ratio distorters.</title>
        <authorList>
            <person name="Culotta J."/>
            <person name="Lindsey A.R."/>
        </authorList>
    </citation>
    <scope>NUCLEOTIDE SEQUENCE [LARGE SCALE GENOMIC DNA]</scope>
    <source>
        <strain evidence="9 10">KSX58</strain>
    </source>
</reference>
<keyword evidence="4" id="KW-0540">Nuclease</keyword>
<evidence type="ECO:0000256" key="3">
    <source>
        <dbReference type="ARBA" id="ARBA00006958"/>
    </source>
</evidence>
<evidence type="ECO:0000256" key="5">
    <source>
        <dbReference type="ARBA" id="ARBA00022723"/>
    </source>
</evidence>
<feature type="domain" description="DDE Tnp4" evidence="8">
    <location>
        <begin position="181"/>
        <end position="346"/>
    </location>
</feature>
<accession>A0ABD2VV58</accession>
<dbReference type="PANTHER" id="PTHR22930">
    <property type="match status" value="1"/>
</dbReference>
<evidence type="ECO:0000256" key="7">
    <source>
        <dbReference type="ARBA" id="ARBA00023242"/>
    </source>
</evidence>
<dbReference type="InterPro" id="IPR027806">
    <property type="entry name" value="HARBI1_dom"/>
</dbReference>
<evidence type="ECO:0000313" key="10">
    <source>
        <dbReference type="Proteomes" id="UP001627154"/>
    </source>
</evidence>
<keyword evidence="7" id="KW-0539">Nucleus</keyword>
<dbReference type="GO" id="GO:0046872">
    <property type="term" value="F:metal ion binding"/>
    <property type="evidence" value="ECO:0007669"/>
    <property type="project" value="UniProtKB-KW"/>
</dbReference>
<keyword evidence="6" id="KW-0378">Hydrolase</keyword>
<dbReference type="Pfam" id="PF13359">
    <property type="entry name" value="DDE_Tnp_4"/>
    <property type="match status" value="1"/>
</dbReference>
<dbReference type="EMBL" id="JBJJXI010000174">
    <property type="protein sequence ID" value="KAL3384391.1"/>
    <property type="molecule type" value="Genomic_DNA"/>
</dbReference>
<keyword evidence="5" id="KW-0479">Metal-binding</keyword>
<evidence type="ECO:0000313" key="9">
    <source>
        <dbReference type="EMBL" id="KAL3384391.1"/>
    </source>
</evidence>
<evidence type="ECO:0000256" key="2">
    <source>
        <dbReference type="ARBA" id="ARBA00004123"/>
    </source>
</evidence>
<dbReference type="GO" id="GO:0004518">
    <property type="term" value="F:nuclease activity"/>
    <property type="evidence" value="ECO:0007669"/>
    <property type="project" value="UniProtKB-KW"/>
</dbReference>